<gene>
    <name evidence="10" type="ORF">AMS68_000858</name>
</gene>
<organism evidence="10 11">
    <name type="scientific">Peltaster fructicola</name>
    <dbReference type="NCBI Taxonomy" id="286661"/>
    <lineage>
        <taxon>Eukaryota</taxon>
        <taxon>Fungi</taxon>
        <taxon>Dikarya</taxon>
        <taxon>Ascomycota</taxon>
        <taxon>Pezizomycotina</taxon>
        <taxon>Dothideomycetes</taxon>
        <taxon>Dothideomycetes incertae sedis</taxon>
        <taxon>Peltaster</taxon>
    </lineage>
</organism>
<evidence type="ECO:0000256" key="4">
    <source>
        <dbReference type="ARBA" id="ARBA00011182"/>
    </source>
</evidence>
<dbReference type="OrthoDB" id="5547497at2759"/>
<evidence type="ECO:0000256" key="6">
    <source>
        <dbReference type="ARBA" id="ARBA00022989"/>
    </source>
</evidence>
<feature type="transmembrane region" description="Helical" evidence="8">
    <location>
        <begin position="106"/>
        <end position="124"/>
    </location>
</feature>
<evidence type="ECO:0000256" key="1">
    <source>
        <dbReference type="ARBA" id="ARBA00003420"/>
    </source>
</evidence>
<dbReference type="Pfam" id="PF03151">
    <property type="entry name" value="TPT"/>
    <property type="match status" value="1"/>
</dbReference>
<keyword evidence="5 8" id="KW-0812">Transmembrane</keyword>
<feature type="transmembrane region" description="Helical" evidence="8">
    <location>
        <begin position="193"/>
        <end position="216"/>
    </location>
</feature>
<feature type="transmembrane region" description="Helical" evidence="8">
    <location>
        <begin position="76"/>
        <end position="94"/>
    </location>
</feature>
<evidence type="ECO:0000313" key="11">
    <source>
        <dbReference type="Proteomes" id="UP000503462"/>
    </source>
</evidence>
<dbReference type="GO" id="GO:0005789">
    <property type="term" value="C:endoplasmic reticulum membrane"/>
    <property type="evidence" value="ECO:0007669"/>
    <property type="project" value="UniProtKB-SubCell"/>
</dbReference>
<accession>A0A6H0XL31</accession>
<sequence>MSDHSVPSPPEVVDEEKAALLVEETESAAKLERPQRPKGPSRRFLFGAAVNCLSTAGIVFVNKRIFEDAALRGCQITFAAYHFLVTAALLYILSRPAINLFQAKQVAILQILPLSLAMIFNVVLPNASLAYSSIQFYQICRSLLTPCVALLNYWICKATIPTQAMLALIPTCVGVAMVSYFETASKTGDKTTTPIGVMFALAGVLASSVYTVWIARYHKLLECTSMQLLLNQAPVSVLVLAYIIPFSDDVTVWKDTPAPIWLLIGLSGLFACLINLSQFIIIHESGPVSSTVVGHLKTILIVSLGWVYSGKSVRDWTMLGVLVAISGMLGYSYAIQKYARK</sequence>
<evidence type="ECO:0000256" key="3">
    <source>
        <dbReference type="ARBA" id="ARBA00010425"/>
    </source>
</evidence>
<dbReference type="AlphaFoldDB" id="A0A6H0XL31"/>
<keyword evidence="7 8" id="KW-0472">Membrane</keyword>
<dbReference type="EMBL" id="CP051139">
    <property type="protein sequence ID" value="QIW95340.1"/>
    <property type="molecule type" value="Genomic_DNA"/>
</dbReference>
<evidence type="ECO:0000259" key="9">
    <source>
        <dbReference type="Pfam" id="PF03151"/>
    </source>
</evidence>
<reference evidence="10 11" key="1">
    <citation type="journal article" date="2016" name="Sci. Rep.">
        <title>Peltaster fructicola genome reveals evolution from an invasive phytopathogen to an ectophytic parasite.</title>
        <authorList>
            <person name="Xu C."/>
            <person name="Chen H."/>
            <person name="Gleason M.L."/>
            <person name="Xu J.R."/>
            <person name="Liu H."/>
            <person name="Zhang R."/>
            <person name="Sun G."/>
        </authorList>
    </citation>
    <scope>NUCLEOTIDE SEQUENCE [LARGE SCALE GENOMIC DNA]</scope>
    <source>
        <strain evidence="10 11">LNHT1506</strain>
    </source>
</reference>
<evidence type="ECO:0000256" key="5">
    <source>
        <dbReference type="ARBA" id="ARBA00022692"/>
    </source>
</evidence>
<comment type="similarity">
    <text evidence="3">Belongs to the TPT transporter family. SLC35D subfamily.</text>
</comment>
<comment type="function">
    <text evidence="1">Involved in the import of GDP-mannose from the cytoplasm into the Golgi lumen.</text>
</comment>
<dbReference type="InterPro" id="IPR050186">
    <property type="entry name" value="TPT_transporter"/>
</dbReference>
<evidence type="ECO:0000256" key="8">
    <source>
        <dbReference type="SAM" id="Phobius"/>
    </source>
</evidence>
<feature type="transmembrane region" description="Helical" evidence="8">
    <location>
        <begin position="44"/>
        <end position="61"/>
    </location>
</feature>
<evidence type="ECO:0000313" key="10">
    <source>
        <dbReference type="EMBL" id="QIW95340.1"/>
    </source>
</evidence>
<proteinExistence type="inferred from homology"/>
<evidence type="ECO:0000256" key="2">
    <source>
        <dbReference type="ARBA" id="ARBA00004477"/>
    </source>
</evidence>
<keyword evidence="11" id="KW-1185">Reference proteome</keyword>
<dbReference type="Proteomes" id="UP000503462">
    <property type="component" value="Chromosome 1"/>
</dbReference>
<dbReference type="InterPro" id="IPR004853">
    <property type="entry name" value="Sugar_P_trans_dom"/>
</dbReference>
<dbReference type="PANTHER" id="PTHR11132">
    <property type="entry name" value="SOLUTE CARRIER FAMILY 35"/>
    <property type="match status" value="1"/>
</dbReference>
<protein>
    <recommendedName>
        <fullName evidence="9">Sugar phosphate transporter domain-containing protein</fullName>
    </recommendedName>
</protein>
<keyword evidence="6 8" id="KW-1133">Transmembrane helix</keyword>
<evidence type="ECO:0000256" key="7">
    <source>
        <dbReference type="ARBA" id="ARBA00023136"/>
    </source>
</evidence>
<comment type="subcellular location">
    <subcellularLocation>
        <location evidence="2">Endoplasmic reticulum membrane</location>
        <topology evidence="2">Multi-pass membrane protein</topology>
    </subcellularLocation>
</comment>
<feature type="transmembrane region" description="Helical" evidence="8">
    <location>
        <begin position="258"/>
        <end position="276"/>
    </location>
</feature>
<comment type="subunit">
    <text evidence="4">Homooligomer.</text>
</comment>
<feature type="domain" description="Sugar phosphate transporter" evidence="9">
    <location>
        <begin position="60"/>
        <end position="332"/>
    </location>
</feature>
<feature type="transmembrane region" description="Helical" evidence="8">
    <location>
        <begin position="316"/>
        <end position="335"/>
    </location>
</feature>
<feature type="transmembrane region" description="Helical" evidence="8">
    <location>
        <begin position="228"/>
        <end position="246"/>
    </location>
</feature>
<feature type="transmembrane region" description="Helical" evidence="8">
    <location>
        <begin position="164"/>
        <end position="181"/>
    </location>
</feature>
<name>A0A6H0XL31_9PEZI</name>